<gene>
    <name evidence="2" type="ORF">PQG43_09090</name>
</gene>
<organism evidence="2 3">
    <name type="scientific">Aquirufa aurantiipilula</name>
    <dbReference type="NCBI Taxonomy" id="2696561"/>
    <lineage>
        <taxon>Bacteria</taxon>
        <taxon>Pseudomonadati</taxon>
        <taxon>Bacteroidota</taxon>
        <taxon>Cytophagia</taxon>
        <taxon>Cytophagales</taxon>
        <taxon>Flectobacillaceae</taxon>
        <taxon>Aquirufa</taxon>
    </lineage>
</organism>
<dbReference type="EMBL" id="JARJOW010000006">
    <property type="protein sequence ID" value="MDF5691017.1"/>
    <property type="molecule type" value="Genomic_DNA"/>
</dbReference>
<accession>A0ABT6BKS6</accession>
<protein>
    <submittedName>
        <fullName evidence="2">Uncharacterized protein</fullName>
    </submittedName>
</protein>
<evidence type="ECO:0000313" key="3">
    <source>
        <dbReference type="Proteomes" id="UP001321344"/>
    </source>
</evidence>
<comment type="caution">
    <text evidence="2">The sequence shown here is derived from an EMBL/GenBank/DDBJ whole genome shotgun (WGS) entry which is preliminary data.</text>
</comment>
<feature type="compositionally biased region" description="Basic and acidic residues" evidence="1">
    <location>
        <begin position="1"/>
        <end position="13"/>
    </location>
</feature>
<sequence length="55" mass="6116">MKIDTHEHHEFDCKNSNPIQDKKTWISPDITIWNAENIENSGGKGGDGSGQAYVT</sequence>
<proteinExistence type="predicted"/>
<dbReference type="Proteomes" id="UP001321344">
    <property type="component" value="Unassembled WGS sequence"/>
</dbReference>
<keyword evidence="3" id="KW-1185">Reference proteome</keyword>
<evidence type="ECO:0000313" key="2">
    <source>
        <dbReference type="EMBL" id="MDF5691017.1"/>
    </source>
</evidence>
<feature type="region of interest" description="Disordered" evidence="1">
    <location>
        <begin position="1"/>
        <end position="20"/>
    </location>
</feature>
<dbReference type="RefSeq" id="WP_276344437.1">
    <property type="nucleotide sequence ID" value="NZ_JARJOW010000006.1"/>
</dbReference>
<reference evidence="2 3" key="1">
    <citation type="submission" date="2023-03" db="EMBL/GenBank/DDBJ databases">
        <title>Genome sequencing of Aquirufa.</title>
        <authorList>
            <person name="Pitt A."/>
            <person name="Hahn M.W."/>
        </authorList>
    </citation>
    <scope>NUCLEOTIDE SEQUENCE [LARGE SCALE GENOMIC DNA]</scope>
    <source>
        <strain evidence="2 3">WAEICH-18A</strain>
    </source>
</reference>
<evidence type="ECO:0000256" key="1">
    <source>
        <dbReference type="SAM" id="MobiDB-lite"/>
    </source>
</evidence>
<name>A0ABT6BKS6_9BACT</name>